<dbReference type="Proteomes" id="UP001335325">
    <property type="component" value="Chromosome"/>
</dbReference>
<organism evidence="2 3">
    <name type="scientific">Streptomyces hirsutus</name>
    <dbReference type="NCBI Taxonomy" id="35620"/>
    <lineage>
        <taxon>Bacteria</taxon>
        <taxon>Bacillati</taxon>
        <taxon>Actinomycetota</taxon>
        <taxon>Actinomycetes</taxon>
        <taxon>Kitasatosporales</taxon>
        <taxon>Streptomycetaceae</taxon>
        <taxon>Streptomyces</taxon>
    </lineage>
</organism>
<accession>A0ABZ1GJU5</accession>
<keyword evidence="2" id="KW-0503">Monooxygenase</keyword>
<dbReference type="EMBL" id="CP109134">
    <property type="protein sequence ID" value="WSD06215.1"/>
    <property type="molecule type" value="Genomic_DNA"/>
</dbReference>
<dbReference type="InterPro" id="IPR007138">
    <property type="entry name" value="ABM_dom"/>
</dbReference>
<dbReference type="Gene3D" id="3.30.70.100">
    <property type="match status" value="1"/>
</dbReference>
<gene>
    <name evidence="2" type="ORF">OIE73_10805</name>
</gene>
<keyword evidence="2" id="KW-0560">Oxidoreductase</keyword>
<name>A0ABZ1GJU5_9ACTN</name>
<dbReference type="Pfam" id="PF03992">
    <property type="entry name" value="ABM"/>
    <property type="match status" value="1"/>
</dbReference>
<protein>
    <submittedName>
        <fullName evidence="2">Antibiotic biosynthesis monooxygenase</fullName>
    </submittedName>
</protein>
<evidence type="ECO:0000313" key="2">
    <source>
        <dbReference type="EMBL" id="WSD06215.1"/>
    </source>
</evidence>
<dbReference type="SUPFAM" id="SSF54909">
    <property type="entry name" value="Dimeric alpha+beta barrel"/>
    <property type="match status" value="1"/>
</dbReference>
<dbReference type="RefSeq" id="WP_326752374.1">
    <property type="nucleotide sequence ID" value="NZ_CP109134.1"/>
</dbReference>
<dbReference type="GO" id="GO:0004497">
    <property type="term" value="F:monooxygenase activity"/>
    <property type="evidence" value="ECO:0007669"/>
    <property type="project" value="UniProtKB-KW"/>
</dbReference>
<evidence type="ECO:0000313" key="3">
    <source>
        <dbReference type="Proteomes" id="UP001335325"/>
    </source>
</evidence>
<dbReference type="PROSITE" id="PS51725">
    <property type="entry name" value="ABM"/>
    <property type="match status" value="1"/>
</dbReference>
<evidence type="ECO:0000259" key="1">
    <source>
        <dbReference type="PROSITE" id="PS51725"/>
    </source>
</evidence>
<proteinExistence type="predicted"/>
<dbReference type="GeneID" id="91543065"/>
<sequence length="104" mass="12159">MTHRVILRMEVFPELAGDFERTWGEVGEAISREPHNLGQTLVRDTEEQGVYWVLTDWTDEPRFRAFETSPAHVEHRQRLRPYRRGGSMNVTELVRHIHPAPPTA</sequence>
<dbReference type="InterPro" id="IPR011008">
    <property type="entry name" value="Dimeric_a/b-barrel"/>
</dbReference>
<keyword evidence="3" id="KW-1185">Reference proteome</keyword>
<reference evidence="2 3" key="1">
    <citation type="submission" date="2022-10" db="EMBL/GenBank/DDBJ databases">
        <title>The complete genomes of actinobacterial strains from the NBC collection.</title>
        <authorList>
            <person name="Joergensen T.S."/>
            <person name="Alvarez Arevalo M."/>
            <person name="Sterndorff E.B."/>
            <person name="Faurdal D."/>
            <person name="Vuksanovic O."/>
            <person name="Mourched A.-S."/>
            <person name="Charusanti P."/>
            <person name="Shaw S."/>
            <person name="Blin K."/>
            <person name="Weber T."/>
        </authorList>
    </citation>
    <scope>NUCLEOTIDE SEQUENCE [LARGE SCALE GENOMIC DNA]</scope>
    <source>
        <strain evidence="2 3">NBC 01753</strain>
    </source>
</reference>
<feature type="domain" description="ABM" evidence="1">
    <location>
        <begin position="3"/>
        <end position="93"/>
    </location>
</feature>